<evidence type="ECO:0000313" key="3">
    <source>
        <dbReference type="Proteomes" id="UP000481858"/>
    </source>
</evidence>
<proteinExistence type="predicted"/>
<reference evidence="2 3" key="1">
    <citation type="submission" date="2019-12" db="EMBL/GenBank/DDBJ databases">
        <title>Draft genome sequence of the ascomycete Xylaria multiplex DSM 110363.</title>
        <authorList>
            <person name="Buettner E."/>
            <person name="Kellner H."/>
        </authorList>
    </citation>
    <scope>NUCLEOTIDE SEQUENCE [LARGE SCALE GENOMIC DNA]</scope>
    <source>
        <strain evidence="2 3">DSM 110363</strain>
    </source>
</reference>
<dbReference type="OrthoDB" id="441890at2759"/>
<dbReference type="InterPro" id="IPR010733">
    <property type="entry name" value="DUF1308"/>
</dbReference>
<comment type="caution">
    <text evidence="2">The sequence shown here is derived from an EMBL/GenBank/DDBJ whole genome shotgun (WGS) entry which is preliminary data.</text>
</comment>
<dbReference type="Pfam" id="PF07000">
    <property type="entry name" value="DUF1308"/>
    <property type="match status" value="1"/>
</dbReference>
<evidence type="ECO:0000313" key="2">
    <source>
        <dbReference type="EMBL" id="KAF2968107.1"/>
    </source>
</evidence>
<name>A0A7C8MTQ5_9PEZI</name>
<dbReference type="Proteomes" id="UP000481858">
    <property type="component" value="Unassembled WGS sequence"/>
</dbReference>
<organism evidence="2 3">
    <name type="scientific">Xylaria multiplex</name>
    <dbReference type="NCBI Taxonomy" id="323545"/>
    <lineage>
        <taxon>Eukaryota</taxon>
        <taxon>Fungi</taxon>
        <taxon>Dikarya</taxon>
        <taxon>Ascomycota</taxon>
        <taxon>Pezizomycotina</taxon>
        <taxon>Sordariomycetes</taxon>
        <taxon>Xylariomycetidae</taxon>
        <taxon>Xylariales</taxon>
        <taxon>Xylariaceae</taxon>
        <taxon>Xylaria</taxon>
    </lineage>
</organism>
<evidence type="ECO:0000259" key="1">
    <source>
        <dbReference type="Pfam" id="PF07000"/>
    </source>
</evidence>
<dbReference type="InParanoid" id="A0A7C8MTQ5"/>
<protein>
    <recommendedName>
        <fullName evidence="1">DUF1308 domain-containing protein</fullName>
    </recommendedName>
</protein>
<dbReference type="PANTHER" id="PTHR13379:SF0">
    <property type="entry name" value="UPF0415 PROTEIN C7ORF25"/>
    <property type="match status" value="1"/>
</dbReference>
<accession>A0A7C8MTQ5</accession>
<dbReference type="AlphaFoldDB" id="A0A7C8MTQ5"/>
<dbReference type="PANTHER" id="PTHR13379">
    <property type="entry name" value="UNCHARACTERIZED DUF1308"/>
    <property type="match status" value="1"/>
</dbReference>
<sequence>MTTGVDYNTPMDDESTFTTGPHKTDMLVRAKGLQAEVEQFAQHLADVYEGYFQEFPKNMHLSLYHDVLSEIENLENDINSEDPMATHRISSSNLPYLHAVWNTAKNSKNIVKLRHPVFSGPFKHRILAPGVRIRDIISQGGSEPKRNQSSRSVRIDIICDGGLSWHKVSTITNRRLLFDMAKEAVYCGDSDDGESTDGVTQDFSDVPLVKVAKSLKRIAQGHRIRNLSPTPNLVLPRISEGEHVEIDKLLNFCRDMGVNILCSNATPPRLLLSQDLLHEMAPSPRRNITPELNIDASVLVALSSDISHSREEIQPWFGQSQKDHIELEKNSPITPQLCSLLGDRALVCTREAARSLVRIVHAMGTVTENSRAHVLLTPDDSITREERIETLRLLSIHCDKIPSCLQLPIRVVDFTPDLNEDSYAAHLSVPIWEKLEVLTQPNLFPTCKPARNGN</sequence>
<keyword evidence="3" id="KW-1185">Reference proteome</keyword>
<dbReference type="EMBL" id="WUBL01000056">
    <property type="protein sequence ID" value="KAF2968107.1"/>
    <property type="molecule type" value="Genomic_DNA"/>
</dbReference>
<feature type="domain" description="DUF1308" evidence="1">
    <location>
        <begin position="292"/>
        <end position="377"/>
    </location>
</feature>
<gene>
    <name evidence="2" type="ORF">GQX73_g5411</name>
</gene>